<dbReference type="InParanoid" id="A0A409XTW0"/>
<dbReference type="GO" id="GO:0042393">
    <property type="term" value="F:histone binding"/>
    <property type="evidence" value="ECO:0007669"/>
    <property type="project" value="TreeGrafter"/>
</dbReference>
<protein>
    <recommendedName>
        <fullName evidence="4">Histone chaperone RTT106/FACT complex subunit SPT16-like middle domain-containing protein</fullName>
    </recommendedName>
</protein>
<feature type="region of interest" description="Disordered" evidence="3">
    <location>
        <begin position="416"/>
        <end position="513"/>
    </location>
</feature>
<dbReference type="GO" id="GO:0031491">
    <property type="term" value="F:nucleosome binding"/>
    <property type="evidence" value="ECO:0007669"/>
    <property type="project" value="TreeGrafter"/>
</dbReference>
<name>A0A409XTW0_PSICY</name>
<reference evidence="5 6" key="1">
    <citation type="journal article" date="2018" name="Evol. Lett.">
        <title>Horizontal gene cluster transfer increased hallucinogenic mushroom diversity.</title>
        <authorList>
            <person name="Reynolds H.T."/>
            <person name="Vijayakumar V."/>
            <person name="Gluck-Thaler E."/>
            <person name="Korotkin H.B."/>
            <person name="Matheny P.B."/>
            <person name="Slot J.C."/>
        </authorList>
    </citation>
    <scope>NUCLEOTIDE SEQUENCE [LARGE SCALE GENOMIC DNA]</scope>
    <source>
        <strain evidence="5 6">2631</strain>
    </source>
</reference>
<dbReference type="PANTHER" id="PTHR45849:SF3">
    <property type="entry name" value="HISTONE CHAPERONE RTT106"/>
    <property type="match status" value="1"/>
</dbReference>
<sequence length="555" mass="60054">MASESHFLRSIIPTLPTEISSKIRSLCTSTPNEVMLENLVRFLVGGEYAPETSKGIQDQWVEKQTATKKVITGLLPAQLSEKKRAREEEEEEANDSQHVKKQRLSDTTPATTTTTRINGNTTPLDPGAPLYTLHAISTSSPVRKKVDITIHEHAIVMLNPTSRATEATIPLSSLRRAFIVPTRGKQKPHWTVILLSSDIPDKGKPPAAGANNSILSENQQVIFGVDATTGSAKFSWSTYKNATGEPSTSVLPKSSPTLPTLLEFLSHLSVPLIQPDTSVFKSACPGIGSSSSSNGIPGVEAHRGVKSGNLWFSSEGILWGESKPCEFWAVRDLYGKVDGVRIMGSERTCSVTLARRRSAGQDGVEGENQEEVEVEVEVEETEFSMIDGKEREGITEWVRKHRHLFEKPKILSSTAAEGTVVAPPEKLKVKNTGPMTIRTMDEGSDSEDEDFSTSVSDLDGSERSSDGDSSDDDDEGDGGSSNGKEEEEEEEDSGGSEDEVLDPAHHPLLRPGAIPKKMSKAALEMAVGVIEDAFVGGGGQGADEEEEEEEDELDD</sequence>
<feature type="compositionally biased region" description="Acidic residues" evidence="3">
    <location>
        <begin position="442"/>
        <end position="451"/>
    </location>
</feature>
<dbReference type="InterPro" id="IPR050454">
    <property type="entry name" value="RTT106/SSRP1_HistChap/FACT"/>
</dbReference>
<dbReference type="AlphaFoldDB" id="A0A409XTW0"/>
<feature type="domain" description="Histone chaperone RTT106/FACT complex subunit SPT16-like middle" evidence="4">
    <location>
        <begin position="296"/>
        <end position="408"/>
    </location>
</feature>
<keyword evidence="6" id="KW-1185">Reference proteome</keyword>
<dbReference type="InterPro" id="IPR011993">
    <property type="entry name" value="PH-like_dom_sf"/>
</dbReference>
<comment type="function">
    <text evidence="2">Component of the FACT complex, a general chromatin factor that acts to reorganize nucleosomes. The FACT complex is involved in multiple processes that require DNA as a template such as mRNA elongation, DNA replication and DNA repair. During transcription elongation the FACT complex acts as a histone chaperone that both destabilizes and restores nucleosomal structure. It facilitates the passage of RNA polymerase II and transcription by promoting the dissociation of one histone H2A-H2B dimer from the nucleosome, then subsequently promotes the reestablishment of the nucleosome following the passage of RNA polymerase II.</text>
</comment>
<dbReference type="Proteomes" id="UP000283269">
    <property type="component" value="Unassembled WGS sequence"/>
</dbReference>
<feature type="compositionally biased region" description="Acidic residues" evidence="3">
    <location>
        <begin position="468"/>
        <end position="477"/>
    </location>
</feature>
<organism evidence="5 6">
    <name type="scientific">Psilocybe cyanescens</name>
    <dbReference type="NCBI Taxonomy" id="93625"/>
    <lineage>
        <taxon>Eukaryota</taxon>
        <taxon>Fungi</taxon>
        <taxon>Dikarya</taxon>
        <taxon>Basidiomycota</taxon>
        <taxon>Agaricomycotina</taxon>
        <taxon>Agaricomycetes</taxon>
        <taxon>Agaricomycetidae</taxon>
        <taxon>Agaricales</taxon>
        <taxon>Agaricineae</taxon>
        <taxon>Strophariaceae</taxon>
        <taxon>Psilocybe</taxon>
    </lineage>
</organism>
<dbReference type="STRING" id="93625.A0A409XTW0"/>
<dbReference type="InterPro" id="IPR013719">
    <property type="entry name" value="RTT106/SPT16-like_middle_dom"/>
</dbReference>
<dbReference type="EMBL" id="NHYD01000400">
    <property type="protein sequence ID" value="PPQ94272.1"/>
    <property type="molecule type" value="Genomic_DNA"/>
</dbReference>
<dbReference type="Gene3D" id="2.30.29.30">
    <property type="entry name" value="Pleckstrin-homology domain (PH domain)/Phosphotyrosine-binding domain (PTB)"/>
    <property type="match status" value="1"/>
</dbReference>
<comment type="similarity">
    <text evidence="1">Belongs to the RTT106 family.</text>
</comment>
<feature type="compositionally biased region" description="Low complexity" evidence="3">
    <location>
        <begin position="107"/>
        <end position="122"/>
    </location>
</feature>
<dbReference type="Pfam" id="PF08512">
    <property type="entry name" value="Rttp106-like_middle"/>
    <property type="match status" value="1"/>
</dbReference>
<feature type="compositionally biased region" description="Acidic residues" evidence="3">
    <location>
        <begin position="542"/>
        <end position="555"/>
    </location>
</feature>
<accession>A0A409XTW0</accession>
<gene>
    <name evidence="5" type="ORF">CVT25_004928</name>
</gene>
<evidence type="ECO:0000256" key="1">
    <source>
        <dbReference type="ARBA" id="ARBA00006159"/>
    </source>
</evidence>
<evidence type="ECO:0000256" key="2">
    <source>
        <dbReference type="ARBA" id="ARBA00025370"/>
    </source>
</evidence>
<evidence type="ECO:0000313" key="5">
    <source>
        <dbReference type="EMBL" id="PPQ94272.1"/>
    </source>
</evidence>
<comment type="caution">
    <text evidence="5">The sequence shown here is derived from an EMBL/GenBank/DDBJ whole genome shotgun (WGS) entry which is preliminary data.</text>
</comment>
<dbReference type="OrthoDB" id="75754at2759"/>
<dbReference type="SMART" id="SM01287">
    <property type="entry name" value="Rtt106"/>
    <property type="match status" value="1"/>
</dbReference>
<evidence type="ECO:0000313" key="6">
    <source>
        <dbReference type="Proteomes" id="UP000283269"/>
    </source>
</evidence>
<dbReference type="PANTHER" id="PTHR45849">
    <property type="entry name" value="FACT COMPLEX SUBUNIT SSRP1"/>
    <property type="match status" value="1"/>
</dbReference>
<feature type="compositionally biased region" description="Acidic residues" evidence="3">
    <location>
        <begin position="485"/>
        <end position="501"/>
    </location>
</feature>
<feature type="region of interest" description="Disordered" evidence="3">
    <location>
        <begin position="80"/>
        <end position="128"/>
    </location>
</feature>
<evidence type="ECO:0000256" key="3">
    <source>
        <dbReference type="SAM" id="MobiDB-lite"/>
    </source>
</evidence>
<dbReference type="SUPFAM" id="SSF50729">
    <property type="entry name" value="PH domain-like"/>
    <property type="match status" value="1"/>
</dbReference>
<evidence type="ECO:0000259" key="4">
    <source>
        <dbReference type="SMART" id="SM01287"/>
    </source>
</evidence>
<proteinExistence type="inferred from homology"/>
<feature type="region of interest" description="Disordered" evidence="3">
    <location>
        <begin position="534"/>
        <end position="555"/>
    </location>
</feature>